<evidence type="ECO:0000313" key="1">
    <source>
        <dbReference type="EMBL" id="VVA36255.1"/>
    </source>
</evidence>
<reference evidence="2" key="1">
    <citation type="journal article" date="2020" name="Plant J.">
        <title>Transposons played a major role in the diversification between the closely related almond and peach genomes: results from the almond genome sequence.</title>
        <authorList>
            <person name="Alioto T."/>
            <person name="Alexiou K.G."/>
            <person name="Bardil A."/>
            <person name="Barteri F."/>
            <person name="Castanera R."/>
            <person name="Cruz F."/>
            <person name="Dhingra A."/>
            <person name="Duval H."/>
            <person name="Fernandez I Marti A."/>
            <person name="Frias L."/>
            <person name="Galan B."/>
            <person name="Garcia J.L."/>
            <person name="Howad W."/>
            <person name="Gomez-Garrido J."/>
            <person name="Gut M."/>
            <person name="Julca I."/>
            <person name="Morata J."/>
            <person name="Puigdomenech P."/>
            <person name="Ribeca P."/>
            <person name="Rubio Cabetas M.J."/>
            <person name="Vlasova A."/>
            <person name="Wirthensohn M."/>
            <person name="Garcia-Mas J."/>
            <person name="Gabaldon T."/>
            <person name="Casacuberta J.M."/>
            <person name="Arus P."/>
        </authorList>
    </citation>
    <scope>NUCLEOTIDE SEQUENCE [LARGE SCALE GENOMIC DNA]</scope>
    <source>
        <strain evidence="2">cv. Texas</strain>
    </source>
</reference>
<evidence type="ECO:0000313" key="2">
    <source>
        <dbReference type="Proteomes" id="UP000327085"/>
    </source>
</evidence>
<dbReference type="EMBL" id="CABIKO010000440">
    <property type="protein sequence ID" value="VVA36255.1"/>
    <property type="molecule type" value="Genomic_DNA"/>
</dbReference>
<name>A0A5E4G8T7_PRUDU</name>
<dbReference type="AlphaFoldDB" id="A0A5E4G8T7"/>
<gene>
    <name evidence="1" type="ORF">ALMOND_2B022574</name>
</gene>
<feature type="non-terminal residue" evidence="1">
    <location>
        <position position="62"/>
    </location>
</feature>
<proteinExistence type="predicted"/>
<dbReference type="InParanoid" id="A0A5E4G8T7"/>
<organism evidence="1 2">
    <name type="scientific">Prunus dulcis</name>
    <name type="common">Almond</name>
    <name type="synonym">Amygdalus dulcis</name>
    <dbReference type="NCBI Taxonomy" id="3755"/>
    <lineage>
        <taxon>Eukaryota</taxon>
        <taxon>Viridiplantae</taxon>
        <taxon>Streptophyta</taxon>
        <taxon>Embryophyta</taxon>
        <taxon>Tracheophyta</taxon>
        <taxon>Spermatophyta</taxon>
        <taxon>Magnoliopsida</taxon>
        <taxon>eudicotyledons</taxon>
        <taxon>Gunneridae</taxon>
        <taxon>Pentapetalae</taxon>
        <taxon>rosids</taxon>
        <taxon>fabids</taxon>
        <taxon>Rosales</taxon>
        <taxon>Rosaceae</taxon>
        <taxon>Amygdaloideae</taxon>
        <taxon>Amygdaleae</taxon>
        <taxon>Prunus</taxon>
    </lineage>
</organism>
<accession>A0A5E4G8T7</accession>
<dbReference type="Proteomes" id="UP000327085">
    <property type="component" value="Chromosome 6"/>
</dbReference>
<sequence>MGLSLPARISIENLGDGLFYWLLLKQHRVWVEIEGPTKKLDMFAQRESIGMAELGMGSYYSG</sequence>
<protein>
    <submittedName>
        <fullName evidence="1">Uncharacterized protein</fullName>
    </submittedName>
</protein>